<dbReference type="RefSeq" id="WP_076343984.1">
    <property type="nucleotide sequence ID" value="NZ_CP019082.1"/>
</dbReference>
<evidence type="ECO:0000313" key="5">
    <source>
        <dbReference type="Proteomes" id="UP000186309"/>
    </source>
</evidence>
<comment type="similarity">
    <text evidence="1">Belongs to the FAH family.</text>
</comment>
<dbReference type="OrthoDB" id="9779415at2"/>
<dbReference type="Proteomes" id="UP000186309">
    <property type="component" value="Chromosome"/>
</dbReference>
<sequence>MRLLKFTLGTDPTPRVGCLEDGRVVPLGAGPSALSDLLHSPDVARAVEDGKRRTSERLDLASVRVLAPIDRQEVWGAGVTYERSKVARQEESEQGATFYDLVYRAPRPELFFKATPSRVAGPSQPVRVRHDSIWSVPEPELALVLSPSLELVGFTVGNDMSARDIEGENPLYLPQAKVYDGCCALGPVITLAAALPKPDALEVRLEIERAGEVVFSGRTSTSRMARRYEELIGWLGRDNLFPDGAVLLTGTGVVPPDDFSLAAGDVARITIEGIGMLENPVVQSDR</sequence>
<dbReference type="SUPFAM" id="SSF56529">
    <property type="entry name" value="FAH"/>
    <property type="match status" value="1"/>
</dbReference>
<evidence type="ECO:0000256" key="1">
    <source>
        <dbReference type="ARBA" id="ARBA00010211"/>
    </source>
</evidence>
<keyword evidence="4" id="KW-0456">Lyase</keyword>
<feature type="domain" description="Fumarylacetoacetase-like C-terminal" evidence="3">
    <location>
        <begin position="104"/>
        <end position="282"/>
    </location>
</feature>
<dbReference type="Gene3D" id="3.90.850.10">
    <property type="entry name" value="Fumarylacetoacetase-like, C-terminal domain"/>
    <property type="match status" value="1"/>
</dbReference>
<reference evidence="5" key="1">
    <citation type="submission" date="2016-12" db="EMBL/GenBank/DDBJ databases">
        <title>Comparative genomics of four Isosphaeraceae planctomycetes: a common pool of plasmids and glycoside hydrolase genes.</title>
        <authorList>
            <person name="Ivanova A."/>
        </authorList>
    </citation>
    <scope>NUCLEOTIDE SEQUENCE [LARGE SCALE GENOMIC DNA]</scope>
    <source>
        <strain evidence="5">PX4</strain>
    </source>
</reference>
<dbReference type="PANTHER" id="PTHR42796">
    <property type="entry name" value="FUMARYLACETOACETATE HYDROLASE DOMAIN-CONTAINING PROTEIN 2A-RELATED"/>
    <property type="match status" value="1"/>
</dbReference>
<keyword evidence="2" id="KW-0479">Metal-binding</keyword>
<dbReference type="PANTHER" id="PTHR42796:SF7">
    <property type="entry name" value="2-DEHYDRO-3-DEOXY-D-ARABINONATE DEHYDRATASE"/>
    <property type="match status" value="1"/>
</dbReference>
<proteinExistence type="inferred from homology"/>
<dbReference type="EC" id="4.3.2.3" evidence="4"/>
<organism evidence="4 5">
    <name type="scientific">Paludisphaera borealis</name>
    <dbReference type="NCBI Taxonomy" id="1387353"/>
    <lineage>
        <taxon>Bacteria</taxon>
        <taxon>Pseudomonadati</taxon>
        <taxon>Planctomycetota</taxon>
        <taxon>Planctomycetia</taxon>
        <taxon>Isosphaerales</taxon>
        <taxon>Isosphaeraceae</taxon>
        <taxon>Paludisphaera</taxon>
    </lineage>
</organism>
<dbReference type="EMBL" id="CP019082">
    <property type="protein sequence ID" value="APW59792.1"/>
    <property type="molecule type" value="Genomic_DNA"/>
</dbReference>
<protein>
    <submittedName>
        <fullName evidence="4">Ureidoglycolate lyase</fullName>
        <ecNumber evidence="4">4.3.2.3</ecNumber>
    </submittedName>
</protein>
<dbReference type="InterPro" id="IPR011234">
    <property type="entry name" value="Fumarylacetoacetase-like_C"/>
</dbReference>
<name>A0A1U7CLI2_9BACT</name>
<dbReference type="GO" id="GO:0050385">
    <property type="term" value="F:ureidoglycolate lyase activity"/>
    <property type="evidence" value="ECO:0007669"/>
    <property type="project" value="UniProtKB-EC"/>
</dbReference>
<dbReference type="GO" id="GO:0046872">
    <property type="term" value="F:metal ion binding"/>
    <property type="evidence" value="ECO:0007669"/>
    <property type="project" value="UniProtKB-KW"/>
</dbReference>
<dbReference type="AlphaFoldDB" id="A0A1U7CLI2"/>
<keyword evidence="5" id="KW-1185">Reference proteome</keyword>
<dbReference type="STRING" id="1387353.BSF38_01248"/>
<dbReference type="GO" id="GO:0044281">
    <property type="term" value="P:small molecule metabolic process"/>
    <property type="evidence" value="ECO:0007669"/>
    <property type="project" value="UniProtKB-ARBA"/>
</dbReference>
<dbReference type="Pfam" id="PF01557">
    <property type="entry name" value="FAA_hydrolase"/>
    <property type="match status" value="1"/>
</dbReference>
<evidence type="ECO:0000256" key="2">
    <source>
        <dbReference type="ARBA" id="ARBA00022723"/>
    </source>
</evidence>
<gene>
    <name evidence="4" type="ORF">BSF38_01248</name>
</gene>
<evidence type="ECO:0000313" key="4">
    <source>
        <dbReference type="EMBL" id="APW59792.1"/>
    </source>
</evidence>
<dbReference type="InterPro" id="IPR051121">
    <property type="entry name" value="FAH"/>
</dbReference>
<dbReference type="KEGG" id="pbor:BSF38_01248"/>
<evidence type="ECO:0000259" key="3">
    <source>
        <dbReference type="Pfam" id="PF01557"/>
    </source>
</evidence>
<accession>A0A1U7CLI2</accession>
<dbReference type="InterPro" id="IPR036663">
    <property type="entry name" value="Fumarylacetoacetase_C_sf"/>
</dbReference>